<dbReference type="InterPro" id="IPR015943">
    <property type="entry name" value="WD40/YVTN_repeat-like_dom_sf"/>
</dbReference>
<organism evidence="6 7">
    <name type="scientific">Myotis brandtii</name>
    <name type="common">Brandt's bat</name>
    <dbReference type="NCBI Taxonomy" id="109478"/>
    <lineage>
        <taxon>Eukaryota</taxon>
        <taxon>Metazoa</taxon>
        <taxon>Chordata</taxon>
        <taxon>Craniata</taxon>
        <taxon>Vertebrata</taxon>
        <taxon>Euteleostomi</taxon>
        <taxon>Mammalia</taxon>
        <taxon>Eutheria</taxon>
        <taxon>Laurasiatheria</taxon>
        <taxon>Chiroptera</taxon>
        <taxon>Yangochiroptera</taxon>
        <taxon>Vespertilionidae</taxon>
        <taxon>Myotis</taxon>
    </lineage>
</organism>
<evidence type="ECO:0000259" key="5">
    <source>
        <dbReference type="Pfam" id="PF00646"/>
    </source>
</evidence>
<dbReference type="InterPro" id="IPR036322">
    <property type="entry name" value="WD40_repeat_dom_sf"/>
</dbReference>
<feature type="repeat" description="WD" evidence="3">
    <location>
        <begin position="494"/>
        <end position="533"/>
    </location>
</feature>
<evidence type="ECO:0000256" key="2">
    <source>
        <dbReference type="ARBA" id="ARBA00022737"/>
    </source>
</evidence>
<dbReference type="SUPFAM" id="SSF50978">
    <property type="entry name" value="WD40 repeat-like"/>
    <property type="match status" value="1"/>
</dbReference>
<dbReference type="Gene3D" id="1.20.1280.50">
    <property type="match status" value="1"/>
</dbReference>
<dbReference type="PANTHER" id="PTHR19872">
    <property type="entry name" value="UBIQUITIN LIGASE SPECIFICITY FACTOR/HREP PROTEIN"/>
    <property type="match status" value="1"/>
</dbReference>
<dbReference type="InterPro" id="IPR036047">
    <property type="entry name" value="F-box-like_dom_sf"/>
</dbReference>
<dbReference type="InterPro" id="IPR051075">
    <property type="entry name" value="SCF_subunit_WD-repeat"/>
</dbReference>
<protein>
    <submittedName>
        <fullName evidence="6">F-box/WD repeat-containing protein 10</fullName>
    </submittedName>
</protein>
<feature type="region of interest" description="Disordered" evidence="4">
    <location>
        <begin position="748"/>
        <end position="839"/>
    </location>
</feature>
<dbReference type="Proteomes" id="UP000052978">
    <property type="component" value="Unassembled WGS sequence"/>
</dbReference>
<dbReference type="CDD" id="cd22136">
    <property type="entry name" value="F-box_FBXW10"/>
    <property type="match status" value="1"/>
</dbReference>
<dbReference type="PROSITE" id="PS50082">
    <property type="entry name" value="WD_REPEATS_2"/>
    <property type="match status" value="3"/>
</dbReference>
<name>S7NWW6_MYOBR</name>
<evidence type="ECO:0000256" key="3">
    <source>
        <dbReference type="PROSITE-ProRule" id="PRU00221"/>
    </source>
</evidence>
<dbReference type="CDD" id="cd00200">
    <property type="entry name" value="WD40"/>
    <property type="match status" value="1"/>
</dbReference>
<feature type="compositionally biased region" description="Polar residues" evidence="4">
    <location>
        <begin position="756"/>
        <end position="771"/>
    </location>
</feature>
<feature type="region of interest" description="Disordered" evidence="4">
    <location>
        <begin position="701"/>
        <end position="725"/>
    </location>
</feature>
<sequence>MDNMESRLNTFPYFHCEKGNESVPVCQRCETCILVRKIFSTKEWFLRVSDIAQRRFLVSILGQLDSLYLLYYFQNILQTTQGKDFIYNRSRIDLSKQERDIMKFMNQMLDRTIEQKMREILCWFGSSTHRTKANYTLLLLQMCDQKLLLTAANVIRVLFQREQDTILELGQDPNLMLLFPEKYYTPQLDTSNVYWTARTKSTSFPLSKDLGGKSLLKNVGWEASNTEGQWRSSLQCISEMNRLYSRKAHMPNAGYTSCNLLVDLDVVRDLSSGASKYRDFIRQLPIHLSKYILSMLDKSTLNRCAAVSQHWAALAKKVRKDFSIHSFIHNQIALLQGSYTKGIDPTYACKLFVPVPKMTDDIKRTRAKNQKWKLRTKNDNNLWTAYQNQEIQQIQMEERNVFCGTYNIHILSDTWDRNRIIHYSGGDVVAVSSNRKIQLLDILQAKEIPVQFRGHTGTVRALFVCEEENVLLSGSYDLSIRYWDLKSGACIRIFTGHQGTITCVDLYKKMLVSGAKDCQVKEWDINTGKCLKTFKHKDPILAIKINDTYIVSSCERGIVKVWHIVMAQVVKILSGHEGAVKCLCFDQWHLLSGSVDGLVMAWSMVGKYERCLMAYKHPKEVLHVALLFLRVISACADGKIRIYNFLNGNCLKVMKANGRGDPVLSFFIGGNRMVINTESNILLFQFEKIKWQYFLERTKQRKNRDKEDREENLPEVTSKTSTPIHNLGSSISSKYLVAQESLLSKSHKSRVHLLASRTTTRSLEVPQSQIKLKSPRRDGDGKMRVSPVSKEVITSDSERESQEAKSLSGDDTERVPKKRQLETFGHWPKHSRRKSQKISMSPDRFLLTVNALQQAHHSGKYAYPHRTQSQVIDVWEPSISHPRKVLSFKGKSLQHAVDTLRVSHPPIDVKQTNISLEIQKLQPNLKNSLHDSRIQSSIPQPMIIRSRISGSLKVEDQVTRSSSIDGAVSSFRPLTSLHVIKANRMVAPQVDTTTQPVKKERPCFCPALDPFRMNSEFMLLTVREEKEYEEAKLKEYQATKPTGVVNPERARKAAWIRKIKGLPIDNFMKQGKTAAPELGPNVFI</sequence>
<dbReference type="InterPro" id="IPR001680">
    <property type="entry name" value="WD40_rpt"/>
</dbReference>
<dbReference type="PANTHER" id="PTHR19872:SF7">
    <property type="entry name" value="F-BOX AND WD REPEAT DOMAIN CONTAINING PROTEIN 10B-RELATED"/>
    <property type="match status" value="1"/>
</dbReference>
<feature type="domain" description="F-box" evidence="5">
    <location>
        <begin position="283"/>
        <end position="321"/>
    </location>
</feature>
<dbReference type="SMART" id="SM00320">
    <property type="entry name" value="WD40"/>
    <property type="match status" value="5"/>
</dbReference>
<feature type="compositionally biased region" description="Basic residues" evidence="4">
    <location>
        <begin position="827"/>
        <end position="836"/>
    </location>
</feature>
<keyword evidence="1 3" id="KW-0853">WD repeat</keyword>
<dbReference type="SUPFAM" id="SSF81383">
    <property type="entry name" value="F-box domain"/>
    <property type="match status" value="1"/>
</dbReference>
<dbReference type="Pfam" id="PF00400">
    <property type="entry name" value="WD40"/>
    <property type="match status" value="4"/>
</dbReference>
<keyword evidence="7" id="KW-1185">Reference proteome</keyword>
<reference evidence="6 7" key="1">
    <citation type="journal article" date="2013" name="Nat. Commun.">
        <title>Genome analysis reveals insights into physiology and longevity of the Brandt's bat Myotis brandtii.</title>
        <authorList>
            <person name="Seim I."/>
            <person name="Fang X."/>
            <person name="Xiong Z."/>
            <person name="Lobanov A.V."/>
            <person name="Huang Z."/>
            <person name="Ma S."/>
            <person name="Feng Y."/>
            <person name="Turanov A.A."/>
            <person name="Zhu Y."/>
            <person name="Lenz T.L."/>
            <person name="Gerashchenko M.V."/>
            <person name="Fan D."/>
            <person name="Hee Yim S."/>
            <person name="Yao X."/>
            <person name="Jordan D."/>
            <person name="Xiong Y."/>
            <person name="Ma Y."/>
            <person name="Lyapunov A.N."/>
            <person name="Chen G."/>
            <person name="Kulakova O.I."/>
            <person name="Sun Y."/>
            <person name="Lee S.G."/>
            <person name="Bronson R.T."/>
            <person name="Moskalev A.A."/>
            <person name="Sunyaev S.R."/>
            <person name="Zhang G."/>
            <person name="Krogh A."/>
            <person name="Wang J."/>
            <person name="Gladyshev V.N."/>
        </authorList>
    </citation>
    <scope>NUCLEOTIDE SEQUENCE [LARGE SCALE GENOMIC DNA]</scope>
</reference>
<accession>S7NWW6</accession>
<proteinExistence type="predicted"/>
<dbReference type="Gene3D" id="2.130.10.10">
    <property type="entry name" value="YVTN repeat-like/Quinoprotein amine dehydrogenase"/>
    <property type="match status" value="1"/>
</dbReference>
<dbReference type="eggNOG" id="KOG0274">
    <property type="taxonomic scope" value="Eukaryota"/>
</dbReference>
<dbReference type="InterPro" id="IPR001810">
    <property type="entry name" value="F-box_dom"/>
</dbReference>
<dbReference type="AlphaFoldDB" id="S7NWW6"/>
<keyword evidence="2" id="KW-0677">Repeat</keyword>
<feature type="repeat" description="WD" evidence="3">
    <location>
        <begin position="452"/>
        <end position="493"/>
    </location>
</feature>
<dbReference type="Pfam" id="PF00646">
    <property type="entry name" value="F-box"/>
    <property type="match status" value="1"/>
</dbReference>
<evidence type="ECO:0000256" key="4">
    <source>
        <dbReference type="SAM" id="MobiDB-lite"/>
    </source>
</evidence>
<feature type="compositionally biased region" description="Basic and acidic residues" evidence="4">
    <location>
        <begin position="811"/>
        <end position="821"/>
    </location>
</feature>
<feature type="repeat" description="WD" evidence="3">
    <location>
        <begin position="573"/>
        <end position="604"/>
    </location>
</feature>
<evidence type="ECO:0000313" key="7">
    <source>
        <dbReference type="Proteomes" id="UP000052978"/>
    </source>
</evidence>
<dbReference type="PROSITE" id="PS50294">
    <property type="entry name" value="WD_REPEATS_REGION"/>
    <property type="match status" value="2"/>
</dbReference>
<gene>
    <name evidence="6" type="ORF">D623_10016608</name>
</gene>
<evidence type="ECO:0000256" key="1">
    <source>
        <dbReference type="ARBA" id="ARBA00022574"/>
    </source>
</evidence>
<feature type="compositionally biased region" description="Polar residues" evidence="4">
    <location>
        <begin position="715"/>
        <end position="725"/>
    </location>
</feature>
<dbReference type="EMBL" id="KE161185">
    <property type="protein sequence ID" value="EPQ02138.1"/>
    <property type="molecule type" value="Genomic_DNA"/>
</dbReference>
<evidence type="ECO:0000313" key="6">
    <source>
        <dbReference type="EMBL" id="EPQ02138.1"/>
    </source>
</evidence>